<comment type="subunit">
    <text evidence="3 10">Homodimer.</text>
</comment>
<evidence type="ECO:0000256" key="7">
    <source>
        <dbReference type="ARBA" id="ARBA00053401"/>
    </source>
</evidence>
<proteinExistence type="inferred from homology"/>
<keyword evidence="5 10" id="KW-0346">Stress response</keyword>
<evidence type="ECO:0000256" key="12">
    <source>
        <dbReference type="RuleBase" id="RU004478"/>
    </source>
</evidence>
<evidence type="ECO:0000256" key="13">
    <source>
        <dbReference type="SAM" id="MobiDB-lite"/>
    </source>
</evidence>
<dbReference type="GO" id="GO:0005737">
    <property type="term" value="C:cytoplasm"/>
    <property type="evidence" value="ECO:0007669"/>
    <property type="project" value="UniProtKB-SubCell"/>
</dbReference>
<evidence type="ECO:0000313" key="15">
    <source>
        <dbReference type="Proteomes" id="UP000199611"/>
    </source>
</evidence>
<accession>A0A1I4R1H3</accession>
<protein>
    <recommendedName>
        <fullName evidence="8 10">Protein GrpE</fullName>
    </recommendedName>
    <alternativeName>
        <fullName evidence="9 10">HSP-70 cofactor</fullName>
    </alternativeName>
</protein>
<dbReference type="HAMAP" id="MF_01151">
    <property type="entry name" value="GrpE"/>
    <property type="match status" value="1"/>
</dbReference>
<dbReference type="PANTHER" id="PTHR21237">
    <property type="entry name" value="GRPE PROTEIN"/>
    <property type="match status" value="1"/>
</dbReference>
<dbReference type="OrthoDB" id="9789811at2"/>
<reference evidence="14 15" key="1">
    <citation type="submission" date="2016-10" db="EMBL/GenBank/DDBJ databases">
        <authorList>
            <person name="de Groot N.N."/>
        </authorList>
    </citation>
    <scope>NUCLEOTIDE SEQUENCE [LARGE SCALE GENOMIC DNA]</scope>
    <source>
        <strain evidence="14 15">DSM 9990</strain>
    </source>
</reference>
<evidence type="ECO:0000313" key="14">
    <source>
        <dbReference type="EMBL" id="SFM46164.1"/>
    </source>
</evidence>
<dbReference type="NCBIfam" id="NF010748">
    <property type="entry name" value="PRK14150.1"/>
    <property type="match status" value="1"/>
</dbReference>
<dbReference type="PRINTS" id="PR00773">
    <property type="entry name" value="GRPEPROTEIN"/>
</dbReference>
<organism evidence="14 15">
    <name type="scientific">Thermodesulforhabdus norvegica</name>
    <dbReference type="NCBI Taxonomy" id="39841"/>
    <lineage>
        <taxon>Bacteria</taxon>
        <taxon>Pseudomonadati</taxon>
        <taxon>Thermodesulfobacteriota</taxon>
        <taxon>Syntrophobacteria</taxon>
        <taxon>Syntrophobacterales</taxon>
        <taxon>Thermodesulforhabdaceae</taxon>
        <taxon>Thermodesulforhabdus</taxon>
    </lineage>
</organism>
<dbReference type="EMBL" id="FOUU01000001">
    <property type="protein sequence ID" value="SFM46164.1"/>
    <property type="molecule type" value="Genomic_DNA"/>
</dbReference>
<evidence type="ECO:0000256" key="1">
    <source>
        <dbReference type="ARBA" id="ARBA00004496"/>
    </source>
</evidence>
<feature type="compositionally biased region" description="Basic and acidic residues" evidence="13">
    <location>
        <begin position="1"/>
        <end position="25"/>
    </location>
</feature>
<feature type="region of interest" description="Disordered" evidence="13">
    <location>
        <begin position="1"/>
        <end position="40"/>
    </location>
</feature>
<dbReference type="InterPro" id="IPR009012">
    <property type="entry name" value="GrpE_head"/>
</dbReference>
<dbReference type="Proteomes" id="UP000199611">
    <property type="component" value="Unassembled WGS sequence"/>
</dbReference>
<evidence type="ECO:0000256" key="9">
    <source>
        <dbReference type="ARBA" id="ARBA00076414"/>
    </source>
</evidence>
<dbReference type="PANTHER" id="PTHR21237:SF23">
    <property type="entry name" value="GRPE PROTEIN HOMOLOG, MITOCHONDRIAL"/>
    <property type="match status" value="1"/>
</dbReference>
<evidence type="ECO:0000256" key="6">
    <source>
        <dbReference type="ARBA" id="ARBA00023186"/>
    </source>
</evidence>
<keyword evidence="6 10" id="KW-0143">Chaperone</keyword>
<dbReference type="STRING" id="39841.SAMN05660836_00345"/>
<sequence>MIKVEPEEHRNKENNSMDVQEKEQQVDAQEVEAEAEAKDPYKDISREELIELLKQKDQKIARLNEKILRMAAEMDNTRKRLERERNEAVAYANEQILRELLPVIDNLERAISHANSETDPKALLEGVEITLRSFLSTLERFGCTPFESVGKPFDPSYHEAIMQQETEEYPENTVLQEYQKGYMLKDRLLRPAMVVVARSVKEKKQDEEG</sequence>
<dbReference type="InterPro" id="IPR000740">
    <property type="entry name" value="GrpE"/>
</dbReference>
<dbReference type="GO" id="GO:0042803">
    <property type="term" value="F:protein homodimerization activity"/>
    <property type="evidence" value="ECO:0007669"/>
    <property type="project" value="InterPro"/>
</dbReference>
<dbReference type="Gene3D" id="2.30.22.10">
    <property type="entry name" value="Head domain of nucleotide exchange factor GrpE"/>
    <property type="match status" value="1"/>
</dbReference>
<dbReference type="PROSITE" id="PS01071">
    <property type="entry name" value="GRPE"/>
    <property type="match status" value="1"/>
</dbReference>
<dbReference type="NCBIfam" id="NF010738">
    <property type="entry name" value="PRK14140.1"/>
    <property type="match status" value="1"/>
</dbReference>
<dbReference type="GO" id="GO:0000774">
    <property type="term" value="F:adenyl-nucleotide exchange factor activity"/>
    <property type="evidence" value="ECO:0007669"/>
    <property type="project" value="InterPro"/>
</dbReference>
<evidence type="ECO:0000256" key="11">
    <source>
        <dbReference type="RuleBase" id="RU000639"/>
    </source>
</evidence>
<dbReference type="AlphaFoldDB" id="A0A1I4R1H3"/>
<evidence type="ECO:0000256" key="8">
    <source>
        <dbReference type="ARBA" id="ARBA00072274"/>
    </source>
</evidence>
<evidence type="ECO:0000256" key="2">
    <source>
        <dbReference type="ARBA" id="ARBA00009054"/>
    </source>
</evidence>
<dbReference type="Gene3D" id="3.90.20.20">
    <property type="match status" value="1"/>
</dbReference>
<dbReference type="Pfam" id="PF01025">
    <property type="entry name" value="GrpE"/>
    <property type="match status" value="1"/>
</dbReference>
<dbReference type="GO" id="GO:0051082">
    <property type="term" value="F:unfolded protein binding"/>
    <property type="evidence" value="ECO:0007669"/>
    <property type="project" value="TreeGrafter"/>
</dbReference>
<dbReference type="SUPFAM" id="SSF51064">
    <property type="entry name" value="Head domain of nucleotide exchange factor GrpE"/>
    <property type="match status" value="1"/>
</dbReference>
<comment type="similarity">
    <text evidence="2 10 12">Belongs to the GrpE family.</text>
</comment>
<gene>
    <name evidence="10" type="primary">grpE</name>
    <name evidence="14" type="ORF">SAMN05660836_00345</name>
</gene>
<dbReference type="GO" id="GO:0006457">
    <property type="term" value="P:protein folding"/>
    <property type="evidence" value="ECO:0007669"/>
    <property type="project" value="InterPro"/>
</dbReference>
<dbReference type="InterPro" id="IPR013805">
    <property type="entry name" value="GrpE_CC"/>
</dbReference>
<dbReference type="CDD" id="cd00446">
    <property type="entry name" value="GrpE"/>
    <property type="match status" value="1"/>
</dbReference>
<dbReference type="FunFam" id="2.30.22.10:FF:000001">
    <property type="entry name" value="Protein GrpE"/>
    <property type="match status" value="1"/>
</dbReference>
<dbReference type="GO" id="GO:0051087">
    <property type="term" value="F:protein-folding chaperone binding"/>
    <property type="evidence" value="ECO:0007669"/>
    <property type="project" value="InterPro"/>
</dbReference>
<evidence type="ECO:0000256" key="3">
    <source>
        <dbReference type="ARBA" id="ARBA00011738"/>
    </source>
</evidence>
<name>A0A1I4R1H3_9BACT</name>
<evidence type="ECO:0000256" key="5">
    <source>
        <dbReference type="ARBA" id="ARBA00023016"/>
    </source>
</evidence>
<dbReference type="RefSeq" id="WP_093393009.1">
    <property type="nucleotide sequence ID" value="NZ_FOUU01000001.1"/>
</dbReference>
<comment type="subcellular location">
    <subcellularLocation>
        <location evidence="1 10">Cytoplasm</location>
    </subcellularLocation>
</comment>
<comment type="function">
    <text evidence="7 10 11">Participates actively in the response to hyperosmotic and heat shock by preventing the aggregation of stress-denatured proteins, in association with DnaK and GrpE. It is the nucleotide exchange factor for DnaK and may function as a thermosensor. Unfolded proteins bind initially to DnaJ; upon interaction with the DnaJ-bound protein, DnaK hydrolyzes its bound ATP, resulting in the formation of a stable complex. GrpE releases ADP from DnaK; ATP binding to DnaK triggers the release of the substrate protein, thus completing the reaction cycle. Several rounds of ATP-dependent interactions between DnaJ, DnaK and GrpE are required for fully efficient folding.</text>
</comment>
<dbReference type="SUPFAM" id="SSF58014">
    <property type="entry name" value="Coiled-coil domain of nucleotide exchange factor GrpE"/>
    <property type="match status" value="1"/>
</dbReference>
<evidence type="ECO:0000256" key="4">
    <source>
        <dbReference type="ARBA" id="ARBA00022490"/>
    </source>
</evidence>
<keyword evidence="15" id="KW-1185">Reference proteome</keyword>
<keyword evidence="4 10" id="KW-0963">Cytoplasm</keyword>
<evidence type="ECO:0000256" key="10">
    <source>
        <dbReference type="HAMAP-Rule" id="MF_01151"/>
    </source>
</evidence>